<dbReference type="EMBL" id="JBHLZY010000010">
    <property type="protein sequence ID" value="MFB9769245.1"/>
    <property type="molecule type" value="Genomic_DNA"/>
</dbReference>
<proteinExistence type="predicted"/>
<evidence type="ECO:0000256" key="3">
    <source>
        <dbReference type="ARBA" id="ARBA00023163"/>
    </source>
</evidence>
<dbReference type="Pfam" id="PF01381">
    <property type="entry name" value="HTH_3"/>
    <property type="match status" value="1"/>
</dbReference>
<dbReference type="SUPFAM" id="SSF47413">
    <property type="entry name" value="lambda repressor-like DNA-binding domains"/>
    <property type="match status" value="1"/>
</dbReference>
<name>A0ABV5WSZ1_9LACO</name>
<sequence>MAHKKSDIEIGAEQLLAALDGDYSHVTVHRRSLTDGPAFTPSEIRELRKKLTFNQDTFATVMGVELQTIKDWEAGRSHPCKVAERLLEVLYKQPSVKTLLI</sequence>
<evidence type="ECO:0000259" key="4">
    <source>
        <dbReference type="PROSITE" id="PS50943"/>
    </source>
</evidence>
<accession>A0ABV5WSZ1</accession>
<keyword evidence="6" id="KW-1185">Reference proteome</keyword>
<dbReference type="PANTHER" id="PTHR36511:SF4">
    <property type="entry name" value="ANTITOXIN MQSA"/>
    <property type="match status" value="1"/>
</dbReference>
<dbReference type="InterPro" id="IPR001387">
    <property type="entry name" value="Cro/C1-type_HTH"/>
</dbReference>
<dbReference type="PANTHER" id="PTHR36511">
    <property type="entry name" value="MERR FAMILY BACTERIAL REGULATORY PROTEIN"/>
    <property type="match status" value="1"/>
</dbReference>
<dbReference type="PROSITE" id="PS50943">
    <property type="entry name" value="HTH_CROC1"/>
    <property type="match status" value="1"/>
</dbReference>
<dbReference type="Gene3D" id="1.10.260.40">
    <property type="entry name" value="lambda repressor-like DNA-binding domains"/>
    <property type="match status" value="1"/>
</dbReference>
<evidence type="ECO:0000256" key="1">
    <source>
        <dbReference type="ARBA" id="ARBA00023015"/>
    </source>
</evidence>
<reference evidence="5 6" key="1">
    <citation type="submission" date="2024-09" db="EMBL/GenBank/DDBJ databases">
        <authorList>
            <person name="Sun Q."/>
            <person name="Mori K."/>
        </authorList>
    </citation>
    <scope>NUCLEOTIDE SEQUENCE [LARGE SCALE GENOMIC DNA]</scope>
    <source>
        <strain evidence="5 6">TBRC 4576</strain>
    </source>
</reference>
<organism evidence="5 6">
    <name type="scientific">Lactiplantibacillus modestisalitolerans</name>
    <dbReference type="NCBI Taxonomy" id="1457219"/>
    <lineage>
        <taxon>Bacteria</taxon>
        <taxon>Bacillati</taxon>
        <taxon>Bacillota</taxon>
        <taxon>Bacilli</taxon>
        <taxon>Lactobacillales</taxon>
        <taxon>Lactobacillaceae</taxon>
        <taxon>Lactiplantibacillus</taxon>
    </lineage>
</organism>
<dbReference type="CDD" id="cd00093">
    <property type="entry name" value="HTH_XRE"/>
    <property type="match status" value="1"/>
</dbReference>
<evidence type="ECO:0000256" key="2">
    <source>
        <dbReference type="ARBA" id="ARBA00023125"/>
    </source>
</evidence>
<gene>
    <name evidence="5" type="ORF">ACFFLI_05045</name>
</gene>
<keyword evidence="3" id="KW-0804">Transcription</keyword>
<comment type="caution">
    <text evidence="5">The sequence shown here is derived from an EMBL/GenBank/DDBJ whole genome shotgun (WGS) entry which is preliminary data.</text>
</comment>
<evidence type="ECO:0000313" key="6">
    <source>
        <dbReference type="Proteomes" id="UP001589691"/>
    </source>
</evidence>
<keyword evidence="1" id="KW-0805">Transcription regulation</keyword>
<dbReference type="InterPro" id="IPR052359">
    <property type="entry name" value="HTH-type_reg/antitoxin"/>
</dbReference>
<evidence type="ECO:0000313" key="5">
    <source>
        <dbReference type="EMBL" id="MFB9769245.1"/>
    </source>
</evidence>
<feature type="domain" description="HTH cro/C1-type" evidence="4">
    <location>
        <begin position="44"/>
        <end position="79"/>
    </location>
</feature>
<dbReference type="RefSeq" id="WP_137642577.1">
    <property type="nucleotide sequence ID" value="NZ_BJEA01000009.1"/>
</dbReference>
<protein>
    <submittedName>
        <fullName evidence="5">Helix-turn-helix domain-containing protein</fullName>
    </submittedName>
</protein>
<keyword evidence="2" id="KW-0238">DNA-binding</keyword>
<dbReference type="Proteomes" id="UP001589691">
    <property type="component" value="Unassembled WGS sequence"/>
</dbReference>
<dbReference type="InterPro" id="IPR010982">
    <property type="entry name" value="Lambda_DNA-bd_dom_sf"/>
</dbReference>